<comment type="caution">
    <text evidence="2">The sequence shown here is derived from an EMBL/GenBank/DDBJ whole genome shotgun (WGS) entry which is preliminary data.</text>
</comment>
<keyword evidence="1" id="KW-0472">Membrane</keyword>
<keyword evidence="1" id="KW-1133">Transmembrane helix</keyword>
<gene>
    <name evidence="2" type="ORF">FN846DRAFT_70455</name>
</gene>
<evidence type="ECO:0000313" key="2">
    <source>
        <dbReference type="EMBL" id="KAA8903028.1"/>
    </source>
</evidence>
<name>A0A5J5EUL2_9PEZI</name>
<reference evidence="2 3" key="1">
    <citation type="submission" date="2019-09" db="EMBL/GenBank/DDBJ databases">
        <title>Draft genome of the ectomycorrhizal ascomycete Sphaerosporella brunnea.</title>
        <authorList>
            <consortium name="DOE Joint Genome Institute"/>
            <person name="Benucci G.M."/>
            <person name="Marozzi G."/>
            <person name="Antonielli L."/>
            <person name="Sanchez S."/>
            <person name="Marco P."/>
            <person name="Wang X."/>
            <person name="Falini L.B."/>
            <person name="Barry K."/>
            <person name="Haridas S."/>
            <person name="Lipzen A."/>
            <person name="Labutti K."/>
            <person name="Grigoriev I.V."/>
            <person name="Murat C."/>
            <person name="Martin F."/>
            <person name="Albertini E."/>
            <person name="Donnini D."/>
            <person name="Bonito G."/>
        </authorList>
    </citation>
    <scope>NUCLEOTIDE SEQUENCE [LARGE SCALE GENOMIC DNA]</scope>
    <source>
        <strain evidence="2 3">Sb_GMNB300</strain>
    </source>
</reference>
<dbReference type="InParanoid" id="A0A5J5EUL2"/>
<proteinExistence type="predicted"/>
<dbReference type="EMBL" id="VXIS01000123">
    <property type="protein sequence ID" value="KAA8903028.1"/>
    <property type="molecule type" value="Genomic_DNA"/>
</dbReference>
<organism evidence="2 3">
    <name type="scientific">Sphaerosporella brunnea</name>
    <dbReference type="NCBI Taxonomy" id="1250544"/>
    <lineage>
        <taxon>Eukaryota</taxon>
        <taxon>Fungi</taxon>
        <taxon>Dikarya</taxon>
        <taxon>Ascomycota</taxon>
        <taxon>Pezizomycotina</taxon>
        <taxon>Pezizomycetes</taxon>
        <taxon>Pezizales</taxon>
        <taxon>Pyronemataceae</taxon>
        <taxon>Sphaerosporella</taxon>
    </lineage>
</organism>
<keyword evidence="1" id="KW-0812">Transmembrane</keyword>
<evidence type="ECO:0000256" key="1">
    <source>
        <dbReference type="SAM" id="Phobius"/>
    </source>
</evidence>
<evidence type="ECO:0000313" key="3">
    <source>
        <dbReference type="Proteomes" id="UP000326924"/>
    </source>
</evidence>
<dbReference type="Proteomes" id="UP000326924">
    <property type="component" value="Unassembled WGS sequence"/>
</dbReference>
<feature type="transmembrane region" description="Helical" evidence="1">
    <location>
        <begin position="79"/>
        <end position="99"/>
    </location>
</feature>
<feature type="transmembrane region" description="Helical" evidence="1">
    <location>
        <begin position="38"/>
        <end position="58"/>
    </location>
</feature>
<protein>
    <submittedName>
        <fullName evidence="2">Uncharacterized protein</fullName>
    </submittedName>
</protein>
<dbReference type="AlphaFoldDB" id="A0A5J5EUL2"/>
<keyword evidence="3" id="KW-1185">Reference proteome</keyword>
<sequence>MDGCSIFFLFFAFFFFDRPGNRRRFRQCGGLVRTYSGVVSHARVCLVFCSSYFVYIHFEAFPPQPTVERYYFASSSVNISPFFPFLVALPVCSGIYWSVSDFWVRERRSNSACCVTSGWAYR</sequence>
<accession>A0A5J5EUL2</accession>